<gene>
    <name evidence="1" type="ORF">OLMES_0494</name>
</gene>
<dbReference type="Proteomes" id="UP000196027">
    <property type="component" value="Chromosome"/>
</dbReference>
<dbReference type="SUPFAM" id="SSF46785">
    <property type="entry name" value="Winged helix' DNA-binding domain"/>
    <property type="match status" value="1"/>
</dbReference>
<evidence type="ECO:0000313" key="1">
    <source>
        <dbReference type="EMBL" id="ARU54597.1"/>
    </source>
</evidence>
<keyword evidence="2" id="KW-1185">Reference proteome</keyword>
<organism evidence="1 2">
    <name type="scientific">Oleiphilus messinensis</name>
    <dbReference type="NCBI Taxonomy" id="141451"/>
    <lineage>
        <taxon>Bacteria</taxon>
        <taxon>Pseudomonadati</taxon>
        <taxon>Pseudomonadota</taxon>
        <taxon>Gammaproteobacteria</taxon>
        <taxon>Oceanospirillales</taxon>
        <taxon>Oleiphilaceae</taxon>
        <taxon>Oleiphilus</taxon>
    </lineage>
</organism>
<dbReference type="InterPro" id="IPR036390">
    <property type="entry name" value="WH_DNA-bd_sf"/>
</dbReference>
<sequence>MKWQGMGESSCSIARSLAVIGDRLTLLMLRNAYLRTRRFDGFQSQFGITRHVFVDRLKMT</sequence>
<dbReference type="AlphaFoldDB" id="A0A1Y0I298"/>
<evidence type="ECO:0000313" key="2">
    <source>
        <dbReference type="Proteomes" id="UP000196027"/>
    </source>
</evidence>
<dbReference type="InterPro" id="IPR036388">
    <property type="entry name" value="WH-like_DNA-bd_sf"/>
</dbReference>
<protein>
    <submittedName>
        <fullName evidence="1">Uncharacterized protein</fullName>
    </submittedName>
</protein>
<dbReference type="EMBL" id="CP021425">
    <property type="protein sequence ID" value="ARU54597.1"/>
    <property type="molecule type" value="Genomic_DNA"/>
</dbReference>
<reference evidence="1 2" key="1">
    <citation type="submission" date="2017-05" db="EMBL/GenBank/DDBJ databases">
        <title>Genomic insights into alkan degradation activity of Oleiphilus messinensis.</title>
        <authorList>
            <person name="Kozyavkin S.A."/>
            <person name="Slesarev A.I."/>
            <person name="Golyshin P.N."/>
            <person name="Korzhenkov A."/>
            <person name="Golyshina O.N."/>
            <person name="Toshchakov S.V."/>
        </authorList>
    </citation>
    <scope>NUCLEOTIDE SEQUENCE [LARGE SCALE GENOMIC DNA]</scope>
    <source>
        <strain evidence="1 2">ME102</strain>
    </source>
</reference>
<dbReference type="RefSeq" id="WP_087459777.1">
    <property type="nucleotide sequence ID" value="NZ_CP021425.1"/>
</dbReference>
<dbReference type="OrthoDB" id="9807069at2"/>
<proteinExistence type="predicted"/>
<dbReference type="Gene3D" id="1.10.10.10">
    <property type="entry name" value="Winged helix-like DNA-binding domain superfamily/Winged helix DNA-binding domain"/>
    <property type="match status" value="1"/>
</dbReference>
<name>A0A1Y0I298_9GAMM</name>
<accession>A0A1Y0I298</accession>
<dbReference type="KEGG" id="ome:OLMES_0494"/>